<comment type="similarity">
    <text evidence="1">Belongs to the AfsR/DnrI/RedD regulatory family.</text>
</comment>
<dbReference type="AlphaFoldDB" id="A0A919MRH3"/>
<evidence type="ECO:0000256" key="3">
    <source>
        <dbReference type="ARBA" id="ARBA00023125"/>
    </source>
</evidence>
<dbReference type="SMART" id="SM01043">
    <property type="entry name" value="BTAD"/>
    <property type="match status" value="1"/>
</dbReference>
<evidence type="ECO:0000256" key="5">
    <source>
        <dbReference type="PROSITE-ProRule" id="PRU01091"/>
    </source>
</evidence>
<reference evidence="7" key="1">
    <citation type="submission" date="2021-01" db="EMBL/GenBank/DDBJ databases">
        <title>Whole genome shotgun sequence of Actinoplanes rishiriensis NBRC 108556.</title>
        <authorList>
            <person name="Komaki H."/>
            <person name="Tamura T."/>
        </authorList>
    </citation>
    <scope>NUCLEOTIDE SEQUENCE</scope>
    <source>
        <strain evidence="7">NBRC 108556</strain>
    </source>
</reference>
<dbReference type="InterPro" id="IPR011990">
    <property type="entry name" value="TPR-like_helical_dom_sf"/>
</dbReference>
<keyword evidence="3 5" id="KW-0238">DNA-binding</keyword>
<evidence type="ECO:0000256" key="1">
    <source>
        <dbReference type="ARBA" id="ARBA00005820"/>
    </source>
</evidence>
<accession>A0A919MRH3</accession>
<dbReference type="Pfam" id="PF00486">
    <property type="entry name" value="Trans_reg_C"/>
    <property type="match status" value="1"/>
</dbReference>
<dbReference type="CDD" id="cd15831">
    <property type="entry name" value="BTAD"/>
    <property type="match status" value="1"/>
</dbReference>
<gene>
    <name evidence="7" type="ORF">Ari01nite_46710</name>
</gene>
<keyword evidence="8" id="KW-1185">Reference proteome</keyword>
<feature type="domain" description="OmpR/PhoB-type" evidence="6">
    <location>
        <begin position="8"/>
        <end position="107"/>
    </location>
</feature>
<dbReference type="InterPro" id="IPR005158">
    <property type="entry name" value="BTAD"/>
</dbReference>
<dbReference type="PANTHER" id="PTHR35807:SF1">
    <property type="entry name" value="TRANSCRIPTIONAL REGULATOR REDD"/>
    <property type="match status" value="1"/>
</dbReference>
<dbReference type="PROSITE" id="PS51755">
    <property type="entry name" value="OMPR_PHOB"/>
    <property type="match status" value="1"/>
</dbReference>
<feature type="DNA-binding region" description="OmpR/PhoB-type" evidence="5">
    <location>
        <begin position="8"/>
        <end position="107"/>
    </location>
</feature>
<evidence type="ECO:0000313" key="7">
    <source>
        <dbReference type="EMBL" id="GIE97206.1"/>
    </source>
</evidence>
<evidence type="ECO:0000256" key="4">
    <source>
        <dbReference type="ARBA" id="ARBA00023163"/>
    </source>
</evidence>
<keyword evidence="4" id="KW-0804">Transcription</keyword>
<name>A0A919MRH3_9ACTN</name>
<dbReference type="GO" id="GO:0006355">
    <property type="term" value="P:regulation of DNA-templated transcription"/>
    <property type="evidence" value="ECO:0007669"/>
    <property type="project" value="InterPro"/>
</dbReference>
<dbReference type="SUPFAM" id="SSF48452">
    <property type="entry name" value="TPR-like"/>
    <property type="match status" value="1"/>
</dbReference>
<organism evidence="7 8">
    <name type="scientific">Paractinoplanes rishiriensis</name>
    <dbReference type="NCBI Taxonomy" id="1050105"/>
    <lineage>
        <taxon>Bacteria</taxon>
        <taxon>Bacillati</taxon>
        <taxon>Actinomycetota</taxon>
        <taxon>Actinomycetes</taxon>
        <taxon>Micromonosporales</taxon>
        <taxon>Micromonosporaceae</taxon>
        <taxon>Paractinoplanes</taxon>
    </lineage>
</organism>
<evidence type="ECO:0000256" key="2">
    <source>
        <dbReference type="ARBA" id="ARBA00023015"/>
    </source>
</evidence>
<evidence type="ECO:0000259" key="6">
    <source>
        <dbReference type="PROSITE" id="PS51755"/>
    </source>
</evidence>
<dbReference type="PANTHER" id="PTHR35807">
    <property type="entry name" value="TRANSCRIPTIONAL REGULATOR REDD-RELATED"/>
    <property type="match status" value="1"/>
</dbReference>
<dbReference type="InterPro" id="IPR051677">
    <property type="entry name" value="AfsR-DnrI-RedD_regulator"/>
</dbReference>
<dbReference type="EMBL" id="BOMV01000055">
    <property type="protein sequence ID" value="GIE97206.1"/>
    <property type="molecule type" value="Genomic_DNA"/>
</dbReference>
<dbReference type="GO" id="GO:0000160">
    <property type="term" value="P:phosphorelay signal transduction system"/>
    <property type="evidence" value="ECO:0007669"/>
    <property type="project" value="InterPro"/>
</dbReference>
<dbReference type="Gene3D" id="1.25.40.10">
    <property type="entry name" value="Tetratricopeptide repeat domain"/>
    <property type="match status" value="1"/>
</dbReference>
<dbReference type="InterPro" id="IPR001867">
    <property type="entry name" value="OmpR/PhoB-type_DNA-bd"/>
</dbReference>
<dbReference type="SUPFAM" id="SSF46894">
    <property type="entry name" value="C-terminal effector domain of the bipartite response regulators"/>
    <property type="match status" value="1"/>
</dbReference>
<dbReference type="InterPro" id="IPR036388">
    <property type="entry name" value="WH-like_DNA-bd_sf"/>
</dbReference>
<protein>
    <recommendedName>
        <fullName evidence="6">OmpR/PhoB-type domain-containing protein</fullName>
    </recommendedName>
</protein>
<sequence length="266" mass="29714">MSAYGGLWRVKSESEPILQLLGLFELRINGTRVQLGEPKQQSLLALFALHRAAFVSITEIVEALWDGLPPARVRNQIQVYVSRLRRVLTPVATWAIHTEPDGYLLEVPADRVDLAVFDNAVRRGTTLARSGNWPAADRELHTAMACWRGRALGGVRGDFFARHAAHLEERRIAAFEQHLGVKLALGQYAEAVNSLRPIVATYPLHEGLRHGFMIALYRAGRPAEALAAYREGRSQIIDQLGIEPGPELRSLERRILRGDPIPNAHY</sequence>
<keyword evidence="2" id="KW-0805">Transcription regulation</keyword>
<proteinExistence type="inferred from homology"/>
<dbReference type="Gene3D" id="1.10.10.10">
    <property type="entry name" value="Winged helix-like DNA-binding domain superfamily/Winged helix DNA-binding domain"/>
    <property type="match status" value="1"/>
</dbReference>
<dbReference type="SMART" id="SM00862">
    <property type="entry name" value="Trans_reg_C"/>
    <property type="match status" value="1"/>
</dbReference>
<evidence type="ECO:0000313" key="8">
    <source>
        <dbReference type="Proteomes" id="UP000636960"/>
    </source>
</evidence>
<dbReference type="GO" id="GO:0003677">
    <property type="term" value="F:DNA binding"/>
    <property type="evidence" value="ECO:0007669"/>
    <property type="project" value="UniProtKB-UniRule"/>
</dbReference>
<dbReference type="Pfam" id="PF03704">
    <property type="entry name" value="BTAD"/>
    <property type="match status" value="1"/>
</dbReference>
<comment type="caution">
    <text evidence="7">The sequence shown here is derived from an EMBL/GenBank/DDBJ whole genome shotgun (WGS) entry which is preliminary data.</text>
</comment>
<dbReference type="Proteomes" id="UP000636960">
    <property type="component" value="Unassembled WGS sequence"/>
</dbReference>
<dbReference type="InterPro" id="IPR016032">
    <property type="entry name" value="Sig_transdc_resp-reg_C-effctor"/>
</dbReference>